<dbReference type="Gene3D" id="2.160.20.10">
    <property type="entry name" value="Single-stranded right-handed beta-helix, Pectin lyase-like"/>
    <property type="match status" value="1"/>
</dbReference>
<dbReference type="Proteomes" id="UP001501074">
    <property type="component" value="Unassembled WGS sequence"/>
</dbReference>
<feature type="region of interest" description="Disordered" evidence="1">
    <location>
        <begin position="573"/>
        <end position="762"/>
    </location>
</feature>
<keyword evidence="6" id="KW-1185">Reference proteome</keyword>
<feature type="domain" description="Right handed beta helix" evidence="4">
    <location>
        <begin position="311"/>
        <end position="458"/>
    </location>
</feature>
<feature type="compositionally biased region" description="Basic and acidic residues" evidence="1">
    <location>
        <begin position="728"/>
        <end position="753"/>
    </location>
</feature>
<dbReference type="InterPro" id="IPR011050">
    <property type="entry name" value="Pectin_lyase_fold/virulence"/>
</dbReference>
<dbReference type="RefSeq" id="WP_345718661.1">
    <property type="nucleotide sequence ID" value="NZ_BAAAZO010000003.1"/>
</dbReference>
<evidence type="ECO:0000313" key="5">
    <source>
        <dbReference type="EMBL" id="GAA3603279.1"/>
    </source>
</evidence>
<reference evidence="6" key="1">
    <citation type="journal article" date="2019" name="Int. J. Syst. Evol. Microbiol.">
        <title>The Global Catalogue of Microorganisms (GCM) 10K type strain sequencing project: providing services to taxonomists for standard genome sequencing and annotation.</title>
        <authorList>
            <consortium name="The Broad Institute Genomics Platform"/>
            <consortium name="The Broad Institute Genome Sequencing Center for Infectious Disease"/>
            <person name="Wu L."/>
            <person name="Ma J."/>
        </authorList>
    </citation>
    <scope>NUCLEOTIDE SEQUENCE [LARGE SCALE GENOMIC DNA]</scope>
    <source>
        <strain evidence="6">JCM 16902</strain>
    </source>
</reference>
<feature type="signal peptide" evidence="3">
    <location>
        <begin position="1"/>
        <end position="26"/>
    </location>
</feature>
<evidence type="ECO:0000259" key="4">
    <source>
        <dbReference type="Pfam" id="PF13229"/>
    </source>
</evidence>
<gene>
    <name evidence="5" type="ORF">GCM10022223_18680</name>
</gene>
<keyword evidence="2" id="KW-0812">Transmembrane</keyword>
<evidence type="ECO:0000313" key="6">
    <source>
        <dbReference type="Proteomes" id="UP001501074"/>
    </source>
</evidence>
<dbReference type="SMART" id="SM00710">
    <property type="entry name" value="PbH1"/>
    <property type="match status" value="8"/>
</dbReference>
<accession>A0ABP6ZDQ6</accession>
<keyword evidence="2" id="KW-0472">Membrane</keyword>
<dbReference type="Pfam" id="PF13229">
    <property type="entry name" value="Beta_helix"/>
    <property type="match status" value="1"/>
</dbReference>
<proteinExistence type="predicted"/>
<dbReference type="InterPro" id="IPR012334">
    <property type="entry name" value="Pectin_lyas_fold"/>
</dbReference>
<evidence type="ECO:0000256" key="1">
    <source>
        <dbReference type="SAM" id="MobiDB-lite"/>
    </source>
</evidence>
<comment type="caution">
    <text evidence="5">The sequence shown here is derived from an EMBL/GenBank/DDBJ whole genome shotgun (WGS) entry which is preliminary data.</text>
</comment>
<dbReference type="InterPro" id="IPR039448">
    <property type="entry name" value="Beta_helix"/>
</dbReference>
<dbReference type="InterPro" id="IPR022441">
    <property type="entry name" value="Para_beta_helix_rpt-2"/>
</dbReference>
<feature type="compositionally biased region" description="Basic and acidic residues" evidence="1">
    <location>
        <begin position="683"/>
        <end position="697"/>
    </location>
</feature>
<name>A0ABP6ZDQ6_9ACTN</name>
<keyword evidence="2" id="KW-1133">Transmembrane helix</keyword>
<feature type="transmembrane region" description="Helical" evidence="2">
    <location>
        <begin position="540"/>
        <end position="561"/>
    </location>
</feature>
<evidence type="ECO:0000256" key="3">
    <source>
        <dbReference type="SAM" id="SignalP"/>
    </source>
</evidence>
<dbReference type="InterPro" id="IPR006626">
    <property type="entry name" value="PbH1"/>
</dbReference>
<dbReference type="NCBIfam" id="TIGR03804">
    <property type="entry name" value="para_beta_helix"/>
    <property type="match status" value="1"/>
</dbReference>
<dbReference type="EMBL" id="BAAAZO010000003">
    <property type="protein sequence ID" value="GAA3603279.1"/>
    <property type="molecule type" value="Genomic_DNA"/>
</dbReference>
<sequence>MSGKAFLGCLGVAGLLLAGGTTTAWADSTGDPVLAAKEALVDASRQAELVAGEDQRVTRALVSQQVRKEKGAGTGAYRARSNGQYTLVLTARKRPYSFDDLRNLSPDKLIKQTDGSFLLREHVLVGPGATLSISPDKPLNLKLSSGPDGFVSIVTDGGRLRLNGTATAPISISSWDESHGRTDAKLGDGRAYVRASGLLVASYTKFSRLGFWSGRTGGVAVGTSSSLPTTNLSTSAATGVDDDPVAQRAGSHTDILPAGKVPSAARDGATPLFSAISNSSMNGNAFGLFVTGSAVQVADTVISNSLVDGLVLHRNVSGAVISRVTVKKSALDGVVVNRDVEATTLTQLDVRDNGRDGVLLNGSPFAAGPSPSGAAMRPFGNNTLSSSKISGNARIGVYVTGGEAITVQGNTVSGGHSGIVVAEGAREVMVNSNTVKDSAANGIQVRDGSKADLTSNNVIGAATGVHVRDAIASLRDNSTSGVSLHAFTFVGNVAGSVARDNALRGSGTSAVDTVRVSGEVPEVSDTDDSGWSRTVTKDSLVSILMHPLTMVWIGVAVLLLMMSRPRRGGTRAPYLADPLIGNGRPGAAGAVPERQEQEQPVHHPHQPVSRPKAQHFEPITVRSDEAPPTVAAPVQSPAPPERRSTPQYRPRTAAERLVPGLQPRPEQPRPEHPRPTQSRPTQSRREQNRHDQPRHDQPPPGYHPGYSDPEPPVAAEWVQPQPSSVPRQKPEPRTDVHSSREARESRDFRDTHNDTPAAASTMIDLAIAEARANPVPSRRRRSVGR</sequence>
<dbReference type="SUPFAM" id="SSF51126">
    <property type="entry name" value="Pectin lyase-like"/>
    <property type="match status" value="1"/>
</dbReference>
<keyword evidence="3" id="KW-0732">Signal</keyword>
<evidence type="ECO:0000256" key="2">
    <source>
        <dbReference type="SAM" id="Phobius"/>
    </source>
</evidence>
<protein>
    <recommendedName>
        <fullName evidence="4">Right handed beta helix domain-containing protein</fullName>
    </recommendedName>
</protein>
<feature type="chain" id="PRO_5047319088" description="Right handed beta helix domain-containing protein" evidence="3">
    <location>
        <begin position="27"/>
        <end position="785"/>
    </location>
</feature>
<organism evidence="5 6">
    <name type="scientific">Kineosporia mesophila</name>
    <dbReference type="NCBI Taxonomy" id="566012"/>
    <lineage>
        <taxon>Bacteria</taxon>
        <taxon>Bacillati</taxon>
        <taxon>Actinomycetota</taxon>
        <taxon>Actinomycetes</taxon>
        <taxon>Kineosporiales</taxon>
        <taxon>Kineosporiaceae</taxon>
        <taxon>Kineosporia</taxon>
    </lineage>
</organism>